<accession>A0A6A5Y0M1</accession>
<dbReference type="PANTHER" id="PTHR17630">
    <property type="entry name" value="DIENELACTONE HYDROLASE"/>
    <property type="match status" value="1"/>
</dbReference>
<dbReference type="EMBL" id="ML978068">
    <property type="protein sequence ID" value="KAF2018104.1"/>
    <property type="molecule type" value="Genomic_DNA"/>
</dbReference>
<evidence type="ECO:0000313" key="2">
    <source>
        <dbReference type="EMBL" id="KAF2018104.1"/>
    </source>
</evidence>
<organism evidence="2 3">
    <name type="scientific">Aaosphaeria arxii CBS 175.79</name>
    <dbReference type="NCBI Taxonomy" id="1450172"/>
    <lineage>
        <taxon>Eukaryota</taxon>
        <taxon>Fungi</taxon>
        <taxon>Dikarya</taxon>
        <taxon>Ascomycota</taxon>
        <taxon>Pezizomycotina</taxon>
        <taxon>Dothideomycetes</taxon>
        <taxon>Pleosporomycetidae</taxon>
        <taxon>Pleosporales</taxon>
        <taxon>Pleosporales incertae sedis</taxon>
        <taxon>Aaosphaeria</taxon>
    </lineage>
</organism>
<name>A0A6A5Y0M1_9PLEO</name>
<dbReference type="Pfam" id="PF01738">
    <property type="entry name" value="DLH"/>
    <property type="match status" value="1"/>
</dbReference>
<feature type="domain" description="Dienelactone hydrolase" evidence="1">
    <location>
        <begin position="35"/>
        <end position="242"/>
    </location>
</feature>
<protein>
    <submittedName>
        <fullName evidence="2">Endo-1,3-1,4-beta-D-glucanase</fullName>
    </submittedName>
</protein>
<dbReference type="Gene3D" id="3.40.50.1820">
    <property type="entry name" value="alpha/beta hydrolase"/>
    <property type="match status" value="1"/>
</dbReference>
<sequence>MASCDACKSGFSWDGKPTGTETTIAGNNTYVTGTSKSAAILIVHDIFGWTFTNLRVLADQFAKEANATVYLPDFFGGEVIPESTLTDPAKRAEVDVPAFLGKNSKAVRWSEIESAAKALKAEYPKLGAIGYCYGGWAITRLAAQKDLVDAVSTAHPSLLEKSEIDAVKVPLQFLAPETDQLFTPELKEYANKVIPTLGVPYEYVYFPGLVHGFATRGDRNNKLQKDGLERAKRSAVNFFNEFLH</sequence>
<evidence type="ECO:0000313" key="3">
    <source>
        <dbReference type="Proteomes" id="UP000799778"/>
    </source>
</evidence>
<reference evidence="2" key="1">
    <citation type="journal article" date="2020" name="Stud. Mycol.">
        <title>101 Dothideomycetes genomes: a test case for predicting lifestyles and emergence of pathogens.</title>
        <authorList>
            <person name="Haridas S."/>
            <person name="Albert R."/>
            <person name="Binder M."/>
            <person name="Bloem J."/>
            <person name="Labutti K."/>
            <person name="Salamov A."/>
            <person name="Andreopoulos B."/>
            <person name="Baker S."/>
            <person name="Barry K."/>
            <person name="Bills G."/>
            <person name="Bluhm B."/>
            <person name="Cannon C."/>
            <person name="Castanera R."/>
            <person name="Culley D."/>
            <person name="Daum C."/>
            <person name="Ezra D."/>
            <person name="Gonzalez J."/>
            <person name="Henrissat B."/>
            <person name="Kuo A."/>
            <person name="Liang C."/>
            <person name="Lipzen A."/>
            <person name="Lutzoni F."/>
            <person name="Magnuson J."/>
            <person name="Mondo S."/>
            <person name="Nolan M."/>
            <person name="Ohm R."/>
            <person name="Pangilinan J."/>
            <person name="Park H.-J."/>
            <person name="Ramirez L."/>
            <person name="Alfaro M."/>
            <person name="Sun H."/>
            <person name="Tritt A."/>
            <person name="Yoshinaga Y."/>
            <person name="Zwiers L.-H."/>
            <person name="Turgeon B."/>
            <person name="Goodwin S."/>
            <person name="Spatafora J."/>
            <person name="Crous P."/>
            <person name="Grigoriev I."/>
        </authorList>
    </citation>
    <scope>NUCLEOTIDE SEQUENCE</scope>
    <source>
        <strain evidence="2">CBS 175.79</strain>
    </source>
</reference>
<dbReference type="PANTHER" id="PTHR17630:SF55">
    <property type="entry name" value="DIENELACTONE HYDROLASE FAMILY PROTEIN (AFU_ORTHOLOGUE AFUA_1G01900)"/>
    <property type="match status" value="1"/>
</dbReference>
<dbReference type="OrthoDB" id="10019231at2759"/>
<dbReference type="RefSeq" id="XP_033386443.1">
    <property type="nucleotide sequence ID" value="XM_033527645.1"/>
</dbReference>
<gene>
    <name evidence="2" type="ORF">BU24DRAFT_421107</name>
</gene>
<dbReference type="SUPFAM" id="SSF53474">
    <property type="entry name" value="alpha/beta-Hydrolases"/>
    <property type="match status" value="1"/>
</dbReference>
<dbReference type="InterPro" id="IPR002925">
    <property type="entry name" value="Dienelactn_hydro"/>
</dbReference>
<dbReference type="Proteomes" id="UP000799778">
    <property type="component" value="Unassembled WGS sequence"/>
</dbReference>
<keyword evidence="3" id="KW-1185">Reference proteome</keyword>
<proteinExistence type="predicted"/>
<dbReference type="GO" id="GO:0016787">
    <property type="term" value="F:hydrolase activity"/>
    <property type="evidence" value="ECO:0007669"/>
    <property type="project" value="InterPro"/>
</dbReference>
<dbReference type="GeneID" id="54285042"/>
<evidence type="ECO:0000259" key="1">
    <source>
        <dbReference type="Pfam" id="PF01738"/>
    </source>
</evidence>
<dbReference type="AlphaFoldDB" id="A0A6A5Y0M1"/>
<dbReference type="InterPro" id="IPR029058">
    <property type="entry name" value="AB_hydrolase_fold"/>
</dbReference>